<evidence type="ECO:0000256" key="1">
    <source>
        <dbReference type="SAM" id="MobiDB-lite"/>
    </source>
</evidence>
<comment type="caution">
    <text evidence="2">The sequence shown here is derived from an EMBL/GenBank/DDBJ whole genome shotgun (WGS) entry which is preliminary data.</text>
</comment>
<gene>
    <name evidence="2" type="ORF">E3N84_11270</name>
</gene>
<sequence>MKVIEPASIDPVEAAQHPMAVRGFDRLLTTQRPAVLAHIRSIRKRHPDASPARVIQILERRYLTAVTSGGAGVGAAAVIPGVGTGISLVLTGVETAGFLETTALFAQSVAEIHGVAVTDPDRARTIVMAMMLGTSGADLVRNLAAQATGNGVPQTKFWGDVIGRNVPQAFVGQIADRMQKAFIRRFTRNTATGAVGRILPFGIGAVVGGTANNMLGRKVVASSRTAFGPPPTGFLANLDPKVKAPKAITVTSTSGPVVVRRLKQLGQLVPRRKNSSELEHSEPGQSNPGPSPQGPSRPE</sequence>
<proteinExistence type="predicted"/>
<keyword evidence="3" id="KW-1185">Reference proteome</keyword>
<evidence type="ECO:0000313" key="3">
    <source>
        <dbReference type="Proteomes" id="UP000298488"/>
    </source>
</evidence>
<dbReference type="AlphaFoldDB" id="A0A4R8VCX6"/>
<name>A0A4R8VCX6_9MICO</name>
<dbReference type="OrthoDB" id="5244605at2"/>
<feature type="region of interest" description="Disordered" evidence="1">
    <location>
        <begin position="266"/>
        <end position="299"/>
    </location>
</feature>
<evidence type="ECO:0000313" key="2">
    <source>
        <dbReference type="EMBL" id="TFB80565.1"/>
    </source>
</evidence>
<dbReference type="RefSeq" id="WP_104096416.1">
    <property type="nucleotide sequence ID" value="NZ_JACHBP010000001.1"/>
</dbReference>
<protein>
    <recommendedName>
        <fullName evidence="4">EcsC protein family protein</fullName>
    </recommendedName>
</protein>
<feature type="compositionally biased region" description="Pro residues" evidence="1">
    <location>
        <begin position="289"/>
        <end position="299"/>
    </location>
</feature>
<reference evidence="2 3" key="1">
    <citation type="submission" date="2019-03" db="EMBL/GenBank/DDBJ databases">
        <title>Genomics of glacier-inhabiting Cryobacterium strains.</title>
        <authorList>
            <person name="Liu Q."/>
            <person name="Xin Y.-H."/>
        </authorList>
    </citation>
    <scope>NUCLEOTIDE SEQUENCE [LARGE SCALE GENOMIC DNA]</scope>
    <source>
        <strain evidence="2 3">CGMCC 1.10440</strain>
    </source>
</reference>
<organism evidence="2 3">
    <name type="scientific">Terrimesophilobacter mesophilus</name>
    <dbReference type="NCBI Taxonomy" id="433647"/>
    <lineage>
        <taxon>Bacteria</taxon>
        <taxon>Bacillati</taxon>
        <taxon>Actinomycetota</taxon>
        <taxon>Actinomycetes</taxon>
        <taxon>Micrococcales</taxon>
        <taxon>Microbacteriaceae</taxon>
        <taxon>Terrimesophilobacter</taxon>
    </lineage>
</organism>
<dbReference type="Proteomes" id="UP000298488">
    <property type="component" value="Unassembled WGS sequence"/>
</dbReference>
<dbReference type="EMBL" id="SOFI01000003">
    <property type="protein sequence ID" value="TFB80565.1"/>
    <property type="molecule type" value="Genomic_DNA"/>
</dbReference>
<evidence type="ECO:0008006" key="4">
    <source>
        <dbReference type="Google" id="ProtNLM"/>
    </source>
</evidence>
<accession>A0A4R8VCX6</accession>